<dbReference type="SUPFAM" id="SSF52540">
    <property type="entry name" value="P-loop containing nucleoside triphosphate hydrolases"/>
    <property type="match status" value="1"/>
</dbReference>
<sequence>MKIIVINNIKGGTGKSTITANLISSLIDIGHKVCSIDLDSPQHTLFNYVNNRSEDLPLMECETMDYKGDCNEIKNKIDSLREKYDFVFVDTPGGDFESLKDICMMADIIVTPISDSYLDLDVVLQIKNKQSFMPGCYSKIIWDIKKKKSQDSKNLDWVIVPNKFNVRKTKNQESVYKLLSKASPVLSGRISNFIKDRVVFKELFNKGRTVFDLKKSELTVSRVAAKNEIRMLSKYVLGEI</sequence>
<dbReference type="AlphaFoldDB" id="A0A5C0UK79"/>
<dbReference type="Pfam" id="PF09140">
    <property type="entry name" value="MipZ"/>
    <property type="match status" value="1"/>
</dbReference>
<dbReference type="CDD" id="cd02042">
    <property type="entry name" value="ParAB_family"/>
    <property type="match status" value="1"/>
</dbReference>
<name>A0A5C0UK79_9PROT</name>
<dbReference type="InterPro" id="IPR050678">
    <property type="entry name" value="DNA_Partitioning_ATPase"/>
</dbReference>
<keyword evidence="2" id="KW-1185">Reference proteome</keyword>
<dbReference type="PANTHER" id="PTHR13696">
    <property type="entry name" value="P-LOOP CONTAINING NUCLEOSIDE TRIPHOSPHATE HYDROLASE"/>
    <property type="match status" value="1"/>
</dbReference>
<accession>A0A5C0UK79</accession>
<dbReference type="OrthoDB" id="13869at2"/>
<protein>
    <submittedName>
        <fullName evidence="1">AAA family ATPase</fullName>
    </submittedName>
</protein>
<dbReference type="PANTHER" id="PTHR13696:SF96">
    <property type="entry name" value="COBQ_COBB_MIND_PARA NUCLEOTIDE BINDING DOMAIN-CONTAINING PROTEIN"/>
    <property type="match status" value="1"/>
</dbReference>
<dbReference type="RefSeq" id="WP_148972387.1">
    <property type="nucleotide sequence ID" value="NZ_CP043314.1"/>
</dbReference>
<dbReference type="Proteomes" id="UP000324924">
    <property type="component" value="Chromosome"/>
</dbReference>
<reference evidence="1 2" key="1">
    <citation type="submission" date="2019-08" db="EMBL/GenBank/DDBJ databases">
        <title>Highly reduced genomes of protist endosymbionts show evolutionary convergence.</title>
        <authorList>
            <person name="George E."/>
            <person name="Husnik F."/>
            <person name="Tashyreva D."/>
            <person name="Prokopchuk G."/>
            <person name="Horak A."/>
            <person name="Kwong W.K."/>
            <person name="Lukes J."/>
            <person name="Keeling P.J."/>
        </authorList>
    </citation>
    <scope>NUCLEOTIDE SEQUENCE [LARGE SCALE GENOMIC DNA]</scope>
    <source>
        <strain evidence="1">1604HC</strain>
    </source>
</reference>
<dbReference type="Gene3D" id="3.40.50.300">
    <property type="entry name" value="P-loop containing nucleotide triphosphate hydrolases"/>
    <property type="match status" value="1"/>
</dbReference>
<dbReference type="KEGG" id="nabu:FZC36_02420"/>
<dbReference type="EMBL" id="CP043314">
    <property type="protein sequence ID" value="QEK39264.1"/>
    <property type="molecule type" value="Genomic_DNA"/>
</dbReference>
<dbReference type="InterPro" id="IPR027417">
    <property type="entry name" value="P-loop_NTPase"/>
</dbReference>
<evidence type="ECO:0000313" key="1">
    <source>
        <dbReference type="EMBL" id="QEK39264.1"/>
    </source>
</evidence>
<proteinExistence type="predicted"/>
<dbReference type="InterPro" id="IPR015223">
    <property type="entry name" value="MipZ"/>
</dbReference>
<dbReference type="PIRSF" id="PIRSF009320">
    <property type="entry name" value="Nuc_binding_HP_1000"/>
    <property type="match status" value="1"/>
</dbReference>
<gene>
    <name evidence="1" type="ORF">FZC36_02420</name>
</gene>
<evidence type="ECO:0000313" key="2">
    <source>
        <dbReference type="Proteomes" id="UP000324924"/>
    </source>
</evidence>
<organism evidence="1 2">
    <name type="scientific">Candidatus Nesciobacter abundans</name>
    <dbReference type="NCBI Taxonomy" id="2601668"/>
    <lineage>
        <taxon>Bacteria</taxon>
        <taxon>Pseudomonadati</taxon>
        <taxon>Pseudomonadota</taxon>
        <taxon>Alphaproteobacteria</taxon>
        <taxon>Holosporales</taxon>
        <taxon>Holosporaceae</taxon>
        <taxon>Candidatus Nesciobacter</taxon>
    </lineage>
</organism>